<comment type="caution">
    <text evidence="2">The sequence shown here is derived from an EMBL/GenBank/DDBJ whole genome shotgun (WGS) entry which is preliminary data.</text>
</comment>
<evidence type="ECO:0000256" key="1">
    <source>
        <dbReference type="SAM" id="MobiDB-lite"/>
    </source>
</evidence>
<evidence type="ECO:0000313" key="3">
    <source>
        <dbReference type="Proteomes" id="UP000287651"/>
    </source>
</evidence>
<feature type="region of interest" description="Disordered" evidence="1">
    <location>
        <begin position="46"/>
        <end position="76"/>
    </location>
</feature>
<name>A0A427AYN5_ENSVE</name>
<accession>A0A427AYN5</accession>
<dbReference type="AlphaFoldDB" id="A0A427AYN5"/>
<protein>
    <submittedName>
        <fullName evidence="2">Uncharacterized protein</fullName>
    </submittedName>
</protein>
<evidence type="ECO:0000313" key="2">
    <source>
        <dbReference type="EMBL" id="RRT81353.1"/>
    </source>
</evidence>
<feature type="compositionally biased region" description="Low complexity" evidence="1">
    <location>
        <begin position="67"/>
        <end position="76"/>
    </location>
</feature>
<feature type="non-terminal residue" evidence="2">
    <location>
        <position position="76"/>
    </location>
</feature>
<gene>
    <name evidence="2" type="ORF">B296_00004415</name>
</gene>
<dbReference type="EMBL" id="AMZH03000929">
    <property type="protein sequence ID" value="RRT81353.1"/>
    <property type="molecule type" value="Genomic_DNA"/>
</dbReference>
<dbReference type="Proteomes" id="UP000287651">
    <property type="component" value="Unassembled WGS sequence"/>
</dbReference>
<proteinExistence type="predicted"/>
<organism evidence="2 3">
    <name type="scientific">Ensete ventricosum</name>
    <name type="common">Abyssinian banana</name>
    <name type="synonym">Musa ensete</name>
    <dbReference type="NCBI Taxonomy" id="4639"/>
    <lineage>
        <taxon>Eukaryota</taxon>
        <taxon>Viridiplantae</taxon>
        <taxon>Streptophyta</taxon>
        <taxon>Embryophyta</taxon>
        <taxon>Tracheophyta</taxon>
        <taxon>Spermatophyta</taxon>
        <taxon>Magnoliopsida</taxon>
        <taxon>Liliopsida</taxon>
        <taxon>Zingiberales</taxon>
        <taxon>Musaceae</taxon>
        <taxon>Ensete</taxon>
    </lineage>
</organism>
<reference evidence="2 3" key="1">
    <citation type="journal article" date="2014" name="Agronomy (Basel)">
        <title>A Draft Genome Sequence for Ensete ventricosum, the Drought-Tolerant Tree Against Hunger.</title>
        <authorList>
            <person name="Harrison J."/>
            <person name="Moore K.A."/>
            <person name="Paszkiewicz K."/>
            <person name="Jones T."/>
            <person name="Grant M."/>
            <person name="Ambacheew D."/>
            <person name="Muzemil S."/>
            <person name="Studholme D.J."/>
        </authorList>
    </citation>
    <scope>NUCLEOTIDE SEQUENCE [LARGE SCALE GENOMIC DNA]</scope>
</reference>
<sequence>MQQSCYILAESAWGNAALSSVCAQGRDGVGHAADCPGRALGRSYVGSSRIKRRSRAGLPQAADRSRGGSSRAGKRP</sequence>